<organism evidence="2">
    <name type="scientific">bioreactor metagenome</name>
    <dbReference type="NCBI Taxonomy" id="1076179"/>
    <lineage>
        <taxon>unclassified sequences</taxon>
        <taxon>metagenomes</taxon>
        <taxon>ecological metagenomes</taxon>
    </lineage>
</organism>
<comment type="caution">
    <text evidence="2">The sequence shown here is derived from an EMBL/GenBank/DDBJ whole genome shotgun (WGS) entry which is preliminary data.</text>
</comment>
<feature type="transmembrane region" description="Helical" evidence="1">
    <location>
        <begin position="75"/>
        <end position="102"/>
    </location>
</feature>
<keyword evidence="1" id="KW-1133">Transmembrane helix</keyword>
<dbReference type="EMBL" id="VSSQ01064190">
    <property type="protein sequence ID" value="MPN17143.1"/>
    <property type="molecule type" value="Genomic_DNA"/>
</dbReference>
<keyword evidence="1" id="KW-0812">Transmembrane</keyword>
<protein>
    <recommendedName>
        <fullName evidence="3">DUF4386 domain-containing protein</fullName>
    </recommendedName>
</protein>
<accession>A0A645FZ05</accession>
<evidence type="ECO:0000313" key="2">
    <source>
        <dbReference type="EMBL" id="MPN17143.1"/>
    </source>
</evidence>
<name>A0A645FZ05_9ZZZZ</name>
<feature type="transmembrane region" description="Helical" evidence="1">
    <location>
        <begin position="165"/>
        <end position="183"/>
    </location>
</feature>
<feature type="transmembrane region" description="Helical" evidence="1">
    <location>
        <begin position="220"/>
        <end position="240"/>
    </location>
</feature>
<gene>
    <name evidence="2" type="ORF">SDC9_164493</name>
</gene>
<keyword evidence="1" id="KW-0472">Membrane</keyword>
<dbReference type="AlphaFoldDB" id="A0A645FZ05"/>
<dbReference type="InterPro" id="IPR025495">
    <property type="entry name" value="DUF4386"/>
</dbReference>
<feature type="transmembrane region" description="Helical" evidence="1">
    <location>
        <begin position="195"/>
        <end position="214"/>
    </location>
</feature>
<reference evidence="2" key="1">
    <citation type="submission" date="2019-08" db="EMBL/GenBank/DDBJ databases">
        <authorList>
            <person name="Kucharzyk K."/>
            <person name="Murdoch R.W."/>
            <person name="Higgins S."/>
            <person name="Loffler F."/>
        </authorList>
    </citation>
    <scope>NUCLEOTIDE SEQUENCE</scope>
</reference>
<sequence length="254" mass="27447">MQTGEKSPDTTKSKDKFKTMKEGLFMETNRKTARIAGLLFLLMVVAGLFAELFFRQKLVATDAATTAQNILNNPMLLRAGVLSDIVMSLSYLFTALALYRLLRSVDRDLASLMVLFAAAGSVILLVNTLFEFLPLVLVNLPAGALSAEQLQELAQIGFVANANGYMIGQVFFALWVLPLGLLICRSKFIPKVFGILFLIETVCGLLAVAAYFLLGGGAVVDALLTPCTVAEFALLAFLLIRGVNTPKKTTTVTA</sequence>
<evidence type="ECO:0008006" key="3">
    <source>
        <dbReference type="Google" id="ProtNLM"/>
    </source>
</evidence>
<evidence type="ECO:0000256" key="1">
    <source>
        <dbReference type="SAM" id="Phobius"/>
    </source>
</evidence>
<dbReference type="Pfam" id="PF14329">
    <property type="entry name" value="DUF4386"/>
    <property type="match status" value="1"/>
</dbReference>
<proteinExistence type="predicted"/>
<feature type="transmembrane region" description="Helical" evidence="1">
    <location>
        <begin position="109"/>
        <end position="130"/>
    </location>
</feature>
<feature type="transmembrane region" description="Helical" evidence="1">
    <location>
        <begin position="35"/>
        <end position="55"/>
    </location>
</feature>